<evidence type="ECO:0000313" key="2">
    <source>
        <dbReference type="EMBL" id="KAH1175120.1"/>
    </source>
</evidence>
<evidence type="ECO:0000256" key="1">
    <source>
        <dbReference type="SAM" id="MobiDB-lite"/>
    </source>
</evidence>
<dbReference type="EMBL" id="JAHDVG010000478">
    <property type="protein sequence ID" value="KAH1175120.1"/>
    <property type="molecule type" value="Genomic_DNA"/>
</dbReference>
<feature type="region of interest" description="Disordered" evidence="1">
    <location>
        <begin position="22"/>
        <end position="42"/>
    </location>
</feature>
<protein>
    <submittedName>
        <fullName evidence="2">Uncharacterized protein</fullName>
    </submittedName>
</protein>
<dbReference type="Proteomes" id="UP000827986">
    <property type="component" value="Unassembled WGS sequence"/>
</dbReference>
<gene>
    <name evidence="2" type="ORF">KIL84_021534</name>
</gene>
<reference evidence="2" key="1">
    <citation type="submission" date="2021-09" db="EMBL/GenBank/DDBJ databases">
        <title>The genome of Mauremys mutica provides insights into the evolution of semi-aquatic lifestyle.</title>
        <authorList>
            <person name="Gong S."/>
            <person name="Gao Y."/>
        </authorList>
    </citation>
    <scope>NUCLEOTIDE SEQUENCE</scope>
    <source>
        <strain evidence="2">MM-2020</strain>
        <tissue evidence="2">Muscle</tissue>
    </source>
</reference>
<proteinExistence type="predicted"/>
<accession>A0A9D3X9E4</accession>
<sequence>MKVKGSSAQDFWVSQKLKLNSKLPSTANRTKPPTKFSPPQRSNLYQAPQLCSAPYKEISLCSILVELSLFVTCGMLQQIRFIGKQQLLWECGRRLFHIALLIFGT</sequence>
<name>A0A9D3X9E4_9SAUR</name>
<evidence type="ECO:0000313" key="3">
    <source>
        <dbReference type="Proteomes" id="UP000827986"/>
    </source>
</evidence>
<organism evidence="2 3">
    <name type="scientific">Mauremys mutica</name>
    <name type="common">yellowpond turtle</name>
    <dbReference type="NCBI Taxonomy" id="74926"/>
    <lineage>
        <taxon>Eukaryota</taxon>
        <taxon>Metazoa</taxon>
        <taxon>Chordata</taxon>
        <taxon>Craniata</taxon>
        <taxon>Vertebrata</taxon>
        <taxon>Euteleostomi</taxon>
        <taxon>Archelosauria</taxon>
        <taxon>Testudinata</taxon>
        <taxon>Testudines</taxon>
        <taxon>Cryptodira</taxon>
        <taxon>Durocryptodira</taxon>
        <taxon>Testudinoidea</taxon>
        <taxon>Geoemydidae</taxon>
        <taxon>Geoemydinae</taxon>
        <taxon>Mauremys</taxon>
    </lineage>
</organism>
<keyword evidence="3" id="KW-1185">Reference proteome</keyword>
<dbReference type="AlphaFoldDB" id="A0A9D3X9E4"/>
<comment type="caution">
    <text evidence="2">The sequence shown here is derived from an EMBL/GenBank/DDBJ whole genome shotgun (WGS) entry which is preliminary data.</text>
</comment>